<sequence length="251" mass="28433">MLSQAKILTRSIKRKTLRSKVMLYIMLTFAPWYVLPRHFITPEGRPAFTRHPGLFTSPLTAAAVAKFGAASLFSWIAFNQIKKLPPAGPDAYDMYNHFVSYGAYSFFFLIAFGIYVWAAFEWGFHRVAFHACQRMDLVAHKIPFQYFVLTSAASGLWLALFIHAVAWVMRHSGGNFVAYVHALQAQAMEVQSIAFWAFLGSAYLLQYANRRRAKGISEVYGNSKLIPFLIVATKIALFIMVTFAISYLSSR</sequence>
<evidence type="ECO:0000313" key="2">
    <source>
        <dbReference type="EMBL" id="VVE14582.1"/>
    </source>
</evidence>
<gene>
    <name evidence="2" type="ORF">PPN31114_02830</name>
</gene>
<keyword evidence="1" id="KW-0812">Transmembrane</keyword>
<feature type="transmembrane region" description="Helical" evidence="1">
    <location>
        <begin position="228"/>
        <end position="248"/>
    </location>
</feature>
<feature type="transmembrane region" description="Helical" evidence="1">
    <location>
        <begin position="144"/>
        <end position="169"/>
    </location>
</feature>
<dbReference type="GeneID" id="300404852"/>
<dbReference type="Proteomes" id="UP000366945">
    <property type="component" value="Unassembled WGS sequence"/>
</dbReference>
<dbReference type="RefSeq" id="WP_150680064.1">
    <property type="nucleotide sequence ID" value="NZ_CABPSK010000002.1"/>
</dbReference>
<proteinExistence type="predicted"/>
<keyword evidence="1" id="KW-1133">Transmembrane helix</keyword>
<evidence type="ECO:0008006" key="4">
    <source>
        <dbReference type="Google" id="ProtNLM"/>
    </source>
</evidence>
<name>A0A5E4VQG8_9BURK</name>
<dbReference type="EMBL" id="CABPSK010000002">
    <property type="protein sequence ID" value="VVE14582.1"/>
    <property type="molecule type" value="Genomic_DNA"/>
</dbReference>
<protein>
    <recommendedName>
        <fullName evidence="4">Yip1 domain-containing protein</fullName>
    </recommendedName>
</protein>
<keyword evidence="3" id="KW-1185">Reference proteome</keyword>
<organism evidence="2 3">
    <name type="scientific">Pandoraea pneumonica</name>
    <dbReference type="NCBI Taxonomy" id="2508299"/>
    <lineage>
        <taxon>Bacteria</taxon>
        <taxon>Pseudomonadati</taxon>
        <taxon>Pseudomonadota</taxon>
        <taxon>Betaproteobacteria</taxon>
        <taxon>Burkholderiales</taxon>
        <taxon>Burkholderiaceae</taxon>
        <taxon>Pandoraea</taxon>
    </lineage>
</organism>
<evidence type="ECO:0000313" key="3">
    <source>
        <dbReference type="Proteomes" id="UP000366945"/>
    </source>
</evidence>
<dbReference type="AlphaFoldDB" id="A0A5E4VQG8"/>
<keyword evidence="1" id="KW-0472">Membrane</keyword>
<reference evidence="2 3" key="1">
    <citation type="submission" date="2019-08" db="EMBL/GenBank/DDBJ databases">
        <authorList>
            <person name="Peeters C."/>
        </authorList>
    </citation>
    <scope>NUCLEOTIDE SEQUENCE [LARGE SCALE GENOMIC DNA]</scope>
    <source>
        <strain evidence="2 3">LMG 31114</strain>
    </source>
</reference>
<evidence type="ECO:0000256" key="1">
    <source>
        <dbReference type="SAM" id="Phobius"/>
    </source>
</evidence>
<feature type="transmembrane region" description="Helical" evidence="1">
    <location>
        <begin position="98"/>
        <end position="120"/>
    </location>
</feature>
<feature type="transmembrane region" description="Helical" evidence="1">
    <location>
        <begin position="190"/>
        <end position="208"/>
    </location>
</feature>
<accession>A0A5E4VQG8</accession>
<feature type="transmembrane region" description="Helical" evidence="1">
    <location>
        <begin position="21"/>
        <end position="39"/>
    </location>
</feature>